<dbReference type="Proteomes" id="UP000743899">
    <property type="component" value="Unassembled WGS sequence"/>
</dbReference>
<organism evidence="1 2">
    <name type="scientific">Pallidibacillus pasinlerensis</name>
    <dbReference type="NCBI Taxonomy" id="2703818"/>
    <lineage>
        <taxon>Bacteria</taxon>
        <taxon>Bacillati</taxon>
        <taxon>Bacillota</taxon>
        <taxon>Bacilli</taxon>
        <taxon>Bacillales</taxon>
        <taxon>Bacillaceae</taxon>
        <taxon>Pallidibacillus</taxon>
    </lineage>
</organism>
<dbReference type="InterPro" id="IPR010461">
    <property type="entry name" value="ComK"/>
</dbReference>
<sequence length="154" mass="18072">MFNNYFINNQTYSFYSNFDNNGFEYSMVIEKEQEFQVKKSPLKIVQKSFEHIGSDYEGAIRGARAILNRRNHIPVVFSASTEIVLLNFPTIDQLGRVWIVNKYIYDVRPCEEKTTTIIQMVNGRTIQVGMKFQLVHDRCIQATYLQRIALLRHP</sequence>
<name>A0ABX0A3P7_9BACI</name>
<dbReference type="Pfam" id="PF06338">
    <property type="entry name" value="ComK"/>
    <property type="match status" value="1"/>
</dbReference>
<evidence type="ECO:0000313" key="2">
    <source>
        <dbReference type="Proteomes" id="UP000743899"/>
    </source>
</evidence>
<reference evidence="1 2" key="1">
    <citation type="submission" date="2020-01" db="EMBL/GenBank/DDBJ databases">
        <title>A novel Bacillus sp. from Pasinler.</title>
        <authorList>
            <person name="Adiguzel A."/>
            <person name="Ay H."/>
            <person name="Baltaci M.O."/>
        </authorList>
    </citation>
    <scope>NUCLEOTIDE SEQUENCE [LARGE SCALE GENOMIC DNA]</scope>
    <source>
        <strain evidence="1 2">P1</strain>
    </source>
</reference>
<accession>A0ABX0A3P7</accession>
<proteinExistence type="predicted"/>
<comment type="caution">
    <text evidence="1">The sequence shown here is derived from an EMBL/GenBank/DDBJ whole genome shotgun (WGS) entry which is preliminary data.</text>
</comment>
<dbReference type="RefSeq" id="WP_161920826.1">
    <property type="nucleotide sequence ID" value="NZ_JAACYS010000042.1"/>
</dbReference>
<gene>
    <name evidence="1" type="ORF">GW534_09730</name>
</gene>
<dbReference type="EMBL" id="JAACYS010000042">
    <property type="protein sequence ID" value="NCU17996.1"/>
    <property type="molecule type" value="Genomic_DNA"/>
</dbReference>
<protein>
    <submittedName>
        <fullName evidence="1">Uncharacterized protein</fullName>
    </submittedName>
</protein>
<keyword evidence="2" id="KW-1185">Reference proteome</keyword>
<evidence type="ECO:0000313" key="1">
    <source>
        <dbReference type="EMBL" id="NCU17996.1"/>
    </source>
</evidence>